<evidence type="ECO:0000313" key="2">
    <source>
        <dbReference type="EMBL" id="EFW17431.1"/>
    </source>
</evidence>
<protein>
    <submittedName>
        <fullName evidence="2">Uncharacterized protein</fullName>
    </submittedName>
</protein>
<organism evidence="3">
    <name type="scientific">Coccidioides posadasii (strain RMSCC 757 / Silveira)</name>
    <name type="common">Valley fever fungus</name>
    <dbReference type="NCBI Taxonomy" id="443226"/>
    <lineage>
        <taxon>Eukaryota</taxon>
        <taxon>Fungi</taxon>
        <taxon>Dikarya</taxon>
        <taxon>Ascomycota</taxon>
        <taxon>Pezizomycotina</taxon>
        <taxon>Eurotiomycetes</taxon>
        <taxon>Eurotiomycetidae</taxon>
        <taxon>Onygenales</taxon>
        <taxon>Onygenaceae</taxon>
        <taxon>Coccidioides</taxon>
    </lineage>
</organism>
<feature type="region of interest" description="Disordered" evidence="1">
    <location>
        <begin position="68"/>
        <end position="89"/>
    </location>
</feature>
<dbReference type="AlphaFoldDB" id="E9D7S2"/>
<keyword evidence="3" id="KW-1185">Reference proteome</keyword>
<evidence type="ECO:0000313" key="3">
    <source>
        <dbReference type="Proteomes" id="UP000002497"/>
    </source>
</evidence>
<evidence type="ECO:0000256" key="1">
    <source>
        <dbReference type="SAM" id="MobiDB-lite"/>
    </source>
</evidence>
<reference evidence="3" key="2">
    <citation type="submission" date="2010-03" db="EMBL/GenBank/DDBJ databases">
        <title>The genome sequence of Coccidioides posadasii strain Silveira.</title>
        <authorList>
            <consortium name="The Broad Institute Genome Sequencing Center for Infectious Disease"/>
            <person name="Neafsey D."/>
            <person name="Orbach M."/>
            <person name="Henn M.R."/>
            <person name="Cole G.T."/>
            <person name="Galgiani J."/>
            <person name="Gardner M.J."/>
            <person name="Kirkland T.N."/>
            <person name="Taylor J.W."/>
            <person name="Young S.K."/>
            <person name="Zeng Q."/>
            <person name="Koehrsen M."/>
            <person name="Alvarado L."/>
            <person name="Berlin A."/>
            <person name="Borenstein D."/>
            <person name="Chapman S.B."/>
            <person name="Chen Z."/>
            <person name="Engels R."/>
            <person name="Freedman E."/>
            <person name="Gellesch M."/>
            <person name="Goldberg J."/>
            <person name="Griggs A."/>
            <person name="Gujja S."/>
            <person name="Heilman E."/>
            <person name="Heiman D."/>
            <person name="Howarth C."/>
            <person name="Jen D."/>
            <person name="Larson L."/>
            <person name="Mehta T."/>
            <person name="Neiman D."/>
            <person name="Park D."/>
            <person name="Pearson M."/>
            <person name="Richards J."/>
            <person name="Roberts A."/>
            <person name="Saif S."/>
            <person name="Shea T."/>
            <person name="Shenoy N."/>
            <person name="Sisk P."/>
            <person name="Stolte C."/>
            <person name="Sykes S."/>
            <person name="Walk T."/>
            <person name="White J."/>
            <person name="Yandava C."/>
            <person name="Haas B."/>
            <person name="Nusbaum C."/>
            <person name="Birren B."/>
        </authorList>
    </citation>
    <scope>NUCLEOTIDE SEQUENCE [LARGE SCALE GENOMIC DNA]</scope>
    <source>
        <strain evidence="3">RMSCC 757 / Silveira</strain>
    </source>
</reference>
<gene>
    <name evidence="2" type="ORF">CPSG_05874</name>
</gene>
<dbReference type="Proteomes" id="UP000002497">
    <property type="component" value="Unassembled WGS sequence"/>
</dbReference>
<proteinExistence type="predicted"/>
<reference evidence="3" key="1">
    <citation type="journal article" date="2010" name="Genome Res.">
        <title>Population genomic sequencing of Coccidioides fungi reveals recent hybridization and transposon control.</title>
        <authorList>
            <person name="Neafsey D.E."/>
            <person name="Barker B.M."/>
            <person name="Sharpton T.J."/>
            <person name="Stajich J.E."/>
            <person name="Park D.J."/>
            <person name="Whiston E."/>
            <person name="Hung C.-Y."/>
            <person name="McMahan C."/>
            <person name="White J."/>
            <person name="Sykes S."/>
            <person name="Heiman D."/>
            <person name="Young S."/>
            <person name="Zeng Q."/>
            <person name="Abouelleil A."/>
            <person name="Aftuck L."/>
            <person name="Bessette D."/>
            <person name="Brown A."/>
            <person name="FitzGerald M."/>
            <person name="Lui A."/>
            <person name="Macdonald J.P."/>
            <person name="Priest M."/>
            <person name="Orbach M.J."/>
            <person name="Galgiani J.N."/>
            <person name="Kirkland T.N."/>
            <person name="Cole G.T."/>
            <person name="Birren B.W."/>
            <person name="Henn M.R."/>
            <person name="Taylor J.W."/>
            <person name="Rounsley S.D."/>
        </authorList>
    </citation>
    <scope>NUCLEOTIDE SEQUENCE [LARGE SCALE GENOMIC DNA]</scope>
    <source>
        <strain evidence="3">RMSCC 757 / Silveira</strain>
    </source>
</reference>
<dbReference type="EMBL" id="GL636494">
    <property type="protein sequence ID" value="EFW17431.1"/>
    <property type="molecule type" value="Genomic_DNA"/>
</dbReference>
<name>E9D7S2_COCPS</name>
<dbReference type="HOGENOM" id="CLU_2454580_0_0_1"/>
<dbReference type="VEuPathDB" id="FungiDB:CPSG_05874"/>
<sequence length="89" mass="10052">MQIWVTDSWSSSPPPSDEIWFDIVITSATIHRTRHLPPLLLSQDGVVPFRARMFLPASQLSTLAIGLTRGGGNPERRRLRTLRESISKQ</sequence>
<accession>E9D7S2</accession>